<dbReference type="InterPro" id="IPR035985">
    <property type="entry name" value="Ubiquitin-activating_enz"/>
</dbReference>
<feature type="domain" description="THIF-type NAD/FAD binding fold" evidence="1">
    <location>
        <begin position="13"/>
        <end position="232"/>
    </location>
</feature>
<keyword evidence="2" id="KW-0548">Nucleotidyltransferase</keyword>
<accession>A0ABR7PBH3</accession>
<name>A0ABR7PBH3_9FIRM</name>
<proteinExistence type="predicted"/>
<dbReference type="PANTHER" id="PTHR43267:SF1">
    <property type="entry name" value="TRNA THREONYLCARBAMOYLADENOSINE DEHYDRATASE"/>
    <property type="match status" value="1"/>
</dbReference>
<dbReference type="InterPro" id="IPR045886">
    <property type="entry name" value="ThiF/MoeB/HesA"/>
</dbReference>
<dbReference type="EMBL" id="JACRTP010000003">
    <property type="protein sequence ID" value="MBC8628644.1"/>
    <property type="molecule type" value="Genomic_DNA"/>
</dbReference>
<dbReference type="PANTHER" id="PTHR43267">
    <property type="entry name" value="TRNA THREONYLCARBAMOYLADENOSINE DEHYDRATASE"/>
    <property type="match status" value="1"/>
</dbReference>
<evidence type="ECO:0000313" key="3">
    <source>
        <dbReference type="Proteomes" id="UP000661649"/>
    </source>
</evidence>
<dbReference type="Proteomes" id="UP000661649">
    <property type="component" value="Unassembled WGS sequence"/>
</dbReference>
<sequence>MLHVFSRTEGLSGTEKRKSPDQLKVAVFGIGTVGSYAVEALARAGVGTLILVDYGEVSAKKLNRQIVALRSTIGKKKVQVEKVRIMDINENAIVHTYETFLGEDTIDLFDFSSYDYVVDAMDHVPAKLLLLKQMRKFHTPIITCMGIGNAWNPSCFRIADFSKTVNLPFMRKIRQELKIQKAKNIKVFYSTQEFSKKKRSVLKEDQTSVGTQVNSISFSSGIAGFMIAAQVISDLTE</sequence>
<evidence type="ECO:0000313" key="2">
    <source>
        <dbReference type="EMBL" id="MBC8628644.1"/>
    </source>
</evidence>
<dbReference type="Gene3D" id="3.40.50.720">
    <property type="entry name" value="NAD(P)-binding Rossmann-like Domain"/>
    <property type="match status" value="1"/>
</dbReference>
<organism evidence="2 3">
    <name type="scientific">Blautia stercoris</name>
    <dbReference type="NCBI Taxonomy" id="871664"/>
    <lineage>
        <taxon>Bacteria</taxon>
        <taxon>Bacillati</taxon>
        <taxon>Bacillota</taxon>
        <taxon>Clostridia</taxon>
        <taxon>Lachnospirales</taxon>
        <taxon>Lachnospiraceae</taxon>
        <taxon>Blautia</taxon>
    </lineage>
</organism>
<gene>
    <name evidence="2" type="ORF">H8712_08440</name>
</gene>
<dbReference type="Pfam" id="PF00899">
    <property type="entry name" value="ThiF"/>
    <property type="match status" value="1"/>
</dbReference>
<keyword evidence="2" id="KW-0808">Transferase</keyword>
<dbReference type="InterPro" id="IPR000594">
    <property type="entry name" value="ThiF_NAD_FAD-bd"/>
</dbReference>
<reference evidence="2 3" key="1">
    <citation type="submission" date="2020-08" db="EMBL/GenBank/DDBJ databases">
        <title>Genome public.</title>
        <authorList>
            <person name="Liu C."/>
            <person name="Sun Q."/>
        </authorList>
    </citation>
    <scope>NUCLEOTIDE SEQUENCE [LARGE SCALE GENOMIC DNA]</scope>
    <source>
        <strain evidence="2 3">3_YM_SP_D4_24.mj</strain>
    </source>
</reference>
<comment type="caution">
    <text evidence="2">The sequence shown here is derived from an EMBL/GenBank/DDBJ whole genome shotgun (WGS) entry which is preliminary data.</text>
</comment>
<dbReference type="GO" id="GO:0016779">
    <property type="term" value="F:nucleotidyltransferase activity"/>
    <property type="evidence" value="ECO:0007669"/>
    <property type="project" value="UniProtKB-KW"/>
</dbReference>
<protein>
    <submittedName>
        <fullName evidence="2">ThiF family adenylyltransferase</fullName>
    </submittedName>
</protein>
<keyword evidence="3" id="KW-1185">Reference proteome</keyword>
<dbReference type="RefSeq" id="WP_022303918.1">
    <property type="nucleotide sequence ID" value="NZ_DAWEED010000012.1"/>
</dbReference>
<evidence type="ECO:0000259" key="1">
    <source>
        <dbReference type="Pfam" id="PF00899"/>
    </source>
</evidence>
<dbReference type="SUPFAM" id="SSF69572">
    <property type="entry name" value="Activating enzymes of the ubiquitin-like proteins"/>
    <property type="match status" value="1"/>
</dbReference>